<name>A0A4Z0V4M6_9BACT</name>
<dbReference type="GO" id="GO:0051301">
    <property type="term" value="P:cell division"/>
    <property type="evidence" value="ECO:0007669"/>
    <property type="project" value="UniProtKB-KW"/>
</dbReference>
<evidence type="ECO:0000256" key="3">
    <source>
        <dbReference type="ARBA" id="ARBA00022490"/>
    </source>
</evidence>
<protein>
    <recommendedName>
        <fullName evidence="7 8">UDP-N-acetylmuramoylalanine--D-glutamate ligase</fullName>
        <ecNumber evidence="7 8">6.3.2.9</ecNumber>
    </recommendedName>
    <alternativeName>
        <fullName evidence="7">D-glutamic acid-adding enzyme</fullName>
    </alternativeName>
    <alternativeName>
        <fullName evidence="7">UDP-N-acetylmuramoyl-L-alanyl-D-glutamate synthetase</fullName>
    </alternativeName>
</protein>
<dbReference type="InterPro" id="IPR036615">
    <property type="entry name" value="Mur_ligase_C_dom_sf"/>
</dbReference>
<dbReference type="Pfam" id="PF08245">
    <property type="entry name" value="Mur_ligase_M"/>
    <property type="match status" value="1"/>
</dbReference>
<dbReference type="GO" id="GO:0005524">
    <property type="term" value="F:ATP binding"/>
    <property type="evidence" value="ECO:0007669"/>
    <property type="project" value="UniProtKB-UniRule"/>
</dbReference>
<evidence type="ECO:0000259" key="9">
    <source>
        <dbReference type="Pfam" id="PF02875"/>
    </source>
</evidence>
<dbReference type="GO" id="GO:0005737">
    <property type="term" value="C:cytoplasm"/>
    <property type="evidence" value="ECO:0007669"/>
    <property type="project" value="UniProtKB-SubCell"/>
</dbReference>
<comment type="subcellular location">
    <subcellularLocation>
        <location evidence="1 7 8">Cytoplasm</location>
    </subcellularLocation>
</comment>
<dbReference type="UniPathway" id="UPA00219"/>
<keyword evidence="3 7" id="KW-0963">Cytoplasm</keyword>
<evidence type="ECO:0000256" key="2">
    <source>
        <dbReference type="ARBA" id="ARBA00004752"/>
    </source>
</evidence>
<evidence type="ECO:0000256" key="6">
    <source>
        <dbReference type="ARBA" id="ARBA00022840"/>
    </source>
</evidence>
<keyword evidence="7 8" id="KW-0961">Cell wall biogenesis/degradation</keyword>
<dbReference type="InterPro" id="IPR013221">
    <property type="entry name" value="Mur_ligase_cen"/>
</dbReference>
<reference evidence="11 12" key="1">
    <citation type="submission" date="2019-02" db="EMBL/GenBank/DDBJ databases">
        <title>Isolation and identification of novel species under the genus Muribaculum.</title>
        <authorList>
            <person name="Miyake S."/>
            <person name="Ding Y."/>
            <person name="Low A."/>
            <person name="Soh M."/>
            <person name="Seedorf H."/>
        </authorList>
    </citation>
    <scope>NUCLEOTIDE SEQUENCE [LARGE SCALE GENOMIC DNA]</scope>
    <source>
        <strain evidence="11 12">TLL-A3</strain>
    </source>
</reference>
<comment type="caution">
    <text evidence="11">The sequence shown here is derived from an EMBL/GenBank/DDBJ whole genome shotgun (WGS) entry which is preliminary data.</text>
</comment>
<keyword evidence="5 7" id="KW-0547">Nucleotide-binding</keyword>
<dbReference type="HAMAP" id="MF_00639">
    <property type="entry name" value="MurD"/>
    <property type="match status" value="1"/>
</dbReference>
<evidence type="ECO:0000256" key="4">
    <source>
        <dbReference type="ARBA" id="ARBA00022598"/>
    </source>
</evidence>
<keyword evidence="12" id="KW-1185">Reference proteome</keyword>
<dbReference type="SUPFAM" id="SSF53244">
    <property type="entry name" value="MurD-like peptide ligases, peptide-binding domain"/>
    <property type="match status" value="1"/>
</dbReference>
<comment type="catalytic activity">
    <reaction evidence="7 8">
        <text>UDP-N-acetyl-alpha-D-muramoyl-L-alanine + D-glutamate + ATP = UDP-N-acetyl-alpha-D-muramoyl-L-alanyl-D-glutamate + ADP + phosphate + H(+)</text>
        <dbReference type="Rhea" id="RHEA:16429"/>
        <dbReference type="ChEBI" id="CHEBI:15378"/>
        <dbReference type="ChEBI" id="CHEBI:29986"/>
        <dbReference type="ChEBI" id="CHEBI:30616"/>
        <dbReference type="ChEBI" id="CHEBI:43474"/>
        <dbReference type="ChEBI" id="CHEBI:83898"/>
        <dbReference type="ChEBI" id="CHEBI:83900"/>
        <dbReference type="ChEBI" id="CHEBI:456216"/>
        <dbReference type="EC" id="6.3.2.9"/>
    </reaction>
</comment>
<feature type="binding site" evidence="7">
    <location>
        <begin position="108"/>
        <end position="114"/>
    </location>
    <ligand>
        <name>ATP</name>
        <dbReference type="ChEBI" id="CHEBI:30616"/>
    </ligand>
</feature>
<dbReference type="SUPFAM" id="SSF53623">
    <property type="entry name" value="MurD-like peptide ligases, catalytic domain"/>
    <property type="match status" value="1"/>
</dbReference>
<evidence type="ECO:0000256" key="7">
    <source>
        <dbReference type="HAMAP-Rule" id="MF_00639"/>
    </source>
</evidence>
<evidence type="ECO:0000256" key="1">
    <source>
        <dbReference type="ARBA" id="ARBA00004496"/>
    </source>
</evidence>
<dbReference type="GO" id="GO:0008360">
    <property type="term" value="P:regulation of cell shape"/>
    <property type="evidence" value="ECO:0007669"/>
    <property type="project" value="UniProtKB-KW"/>
</dbReference>
<dbReference type="Pfam" id="PF21799">
    <property type="entry name" value="MurD-like_N"/>
    <property type="match status" value="1"/>
</dbReference>
<keyword evidence="6 7" id="KW-0067">ATP-binding</keyword>
<comment type="function">
    <text evidence="7 8">Cell wall formation. Catalyzes the addition of glutamate to the nucleotide precursor UDP-N-acetylmuramoyl-L-alanine (UMA).</text>
</comment>
<accession>A0A4Z0V4M6</accession>
<keyword evidence="7 8" id="KW-0133">Cell shape</keyword>
<dbReference type="AlphaFoldDB" id="A0A4Z0V4M6"/>
<dbReference type="Proteomes" id="UP000297635">
    <property type="component" value="Unassembled WGS sequence"/>
</dbReference>
<dbReference type="InterPro" id="IPR005762">
    <property type="entry name" value="MurD"/>
</dbReference>
<dbReference type="EMBL" id="SJSA01000001">
    <property type="protein sequence ID" value="TGG40126.1"/>
    <property type="molecule type" value="Genomic_DNA"/>
</dbReference>
<keyword evidence="7 8" id="KW-0132">Cell division</keyword>
<dbReference type="InterPro" id="IPR036565">
    <property type="entry name" value="Mur-like_cat_sf"/>
</dbReference>
<dbReference type="RefSeq" id="WP_135471142.1">
    <property type="nucleotide sequence ID" value="NZ_CASCNC010000037.1"/>
</dbReference>
<keyword evidence="7 8" id="KW-0573">Peptidoglycan synthesis</keyword>
<keyword evidence="7 8" id="KW-0131">Cell cycle</keyword>
<dbReference type="PANTHER" id="PTHR43692">
    <property type="entry name" value="UDP-N-ACETYLMURAMOYLALANINE--D-GLUTAMATE LIGASE"/>
    <property type="match status" value="1"/>
</dbReference>
<dbReference type="SUPFAM" id="SSF51984">
    <property type="entry name" value="MurCD N-terminal domain"/>
    <property type="match status" value="1"/>
</dbReference>
<sequence length="453" mass="50257">MNLVILGGGESGVGAAILGKTKGFDVFLSDFGTIPERYRIQLDEEGIEWEQGGHSMDRILAADEVVKSPGIPPTAPVVKAILAKGIPVISEIEFAGRYTDARMVCITGSNGKTTTTLLTYHILRDAGLNVGLAGNVGRSLALQVAREHHDVYVIELSSFQLENMYDFHANIAVILNITPDHLDRYDYEMQNYVNAKFRILNNLTPRDAFIYWQDDPVIRRQLERVATEAARYPFAERMEVSDGYESCAWVDDDDMLNVNTPDRKIRMPRAELSLNGLHNLYNSMAAALSASILDIADDDIRRGLSNFEGVEHRLEPAGTVNGVRYINDSKATNVNSTWYALESMPADTVLILGGKDKGNDYSEILPLVKEKVKAVVCMGKDNGKLLDFFTGQVPEIHDTHSIEEAVRTCARIANPGDTVLLSPCCASFDLFNSYEDRGRQFKEQVSRLSSENI</sequence>
<dbReference type="InterPro" id="IPR004101">
    <property type="entry name" value="Mur_ligase_C"/>
</dbReference>
<proteinExistence type="inferred from homology"/>
<dbReference type="PANTHER" id="PTHR43692:SF1">
    <property type="entry name" value="UDP-N-ACETYLMURAMOYLALANINE--D-GLUTAMATE LIGASE"/>
    <property type="match status" value="1"/>
</dbReference>
<dbReference type="Gene3D" id="3.40.50.720">
    <property type="entry name" value="NAD(P)-binding Rossmann-like Domain"/>
    <property type="match status" value="1"/>
</dbReference>
<organism evidence="11 12">
    <name type="scientific">Duncaniella freteri</name>
    <dbReference type="NCBI Taxonomy" id="2530391"/>
    <lineage>
        <taxon>Bacteria</taxon>
        <taxon>Pseudomonadati</taxon>
        <taxon>Bacteroidota</taxon>
        <taxon>Bacteroidia</taxon>
        <taxon>Bacteroidales</taxon>
        <taxon>Muribaculaceae</taxon>
        <taxon>Duncaniella</taxon>
    </lineage>
</organism>
<evidence type="ECO:0000313" key="11">
    <source>
        <dbReference type="EMBL" id="TGG40126.1"/>
    </source>
</evidence>
<dbReference type="NCBIfam" id="TIGR01087">
    <property type="entry name" value="murD"/>
    <property type="match status" value="1"/>
</dbReference>
<evidence type="ECO:0000256" key="8">
    <source>
        <dbReference type="RuleBase" id="RU003664"/>
    </source>
</evidence>
<comment type="similarity">
    <text evidence="7">Belongs to the MurCDEF family.</text>
</comment>
<dbReference type="EC" id="6.3.2.9" evidence="7 8"/>
<evidence type="ECO:0000259" key="10">
    <source>
        <dbReference type="Pfam" id="PF08245"/>
    </source>
</evidence>
<dbReference type="Gene3D" id="3.90.190.20">
    <property type="entry name" value="Mur ligase, C-terminal domain"/>
    <property type="match status" value="1"/>
</dbReference>
<comment type="pathway">
    <text evidence="2 7 8">Cell wall biogenesis; peptidoglycan biosynthesis.</text>
</comment>
<dbReference type="GeneID" id="82149183"/>
<feature type="domain" description="Mur ligase central" evidence="10">
    <location>
        <begin position="106"/>
        <end position="289"/>
    </location>
</feature>
<dbReference type="GO" id="GO:0008764">
    <property type="term" value="F:UDP-N-acetylmuramoylalanine-D-glutamate ligase activity"/>
    <property type="evidence" value="ECO:0007669"/>
    <property type="project" value="UniProtKB-UniRule"/>
</dbReference>
<evidence type="ECO:0000256" key="5">
    <source>
        <dbReference type="ARBA" id="ARBA00022741"/>
    </source>
</evidence>
<dbReference type="GO" id="GO:0009252">
    <property type="term" value="P:peptidoglycan biosynthetic process"/>
    <property type="evidence" value="ECO:0007669"/>
    <property type="project" value="UniProtKB-UniRule"/>
</dbReference>
<dbReference type="Pfam" id="PF02875">
    <property type="entry name" value="Mur_ligase_C"/>
    <property type="match status" value="1"/>
</dbReference>
<gene>
    <name evidence="7 11" type="primary">murD</name>
    <name evidence="11" type="ORF">EZ315_05205</name>
</gene>
<dbReference type="GO" id="GO:0071555">
    <property type="term" value="P:cell wall organization"/>
    <property type="evidence" value="ECO:0007669"/>
    <property type="project" value="UniProtKB-KW"/>
</dbReference>
<keyword evidence="4 7" id="KW-0436">Ligase</keyword>
<evidence type="ECO:0000313" key="12">
    <source>
        <dbReference type="Proteomes" id="UP000297635"/>
    </source>
</evidence>
<dbReference type="Gene3D" id="3.40.1190.10">
    <property type="entry name" value="Mur-like, catalytic domain"/>
    <property type="match status" value="1"/>
</dbReference>
<feature type="domain" description="Mur ligase C-terminal" evidence="9">
    <location>
        <begin position="312"/>
        <end position="424"/>
    </location>
</feature>